<dbReference type="PANTHER" id="PTHR30212:SF2">
    <property type="entry name" value="PROTEIN YIIM"/>
    <property type="match status" value="1"/>
</dbReference>
<dbReference type="RefSeq" id="WP_184306110.1">
    <property type="nucleotide sequence ID" value="NZ_JACHXU010000012.1"/>
</dbReference>
<name>A0A7W5E1Z8_9BACT</name>
<dbReference type="GO" id="GO:0003824">
    <property type="term" value="F:catalytic activity"/>
    <property type="evidence" value="ECO:0007669"/>
    <property type="project" value="InterPro"/>
</dbReference>
<gene>
    <name evidence="2" type="ORF">FHS27_003654</name>
</gene>
<organism evidence="2 3">
    <name type="scientific">Aporhodopirellula rubra</name>
    <dbReference type="NCBI Taxonomy" id="980271"/>
    <lineage>
        <taxon>Bacteria</taxon>
        <taxon>Pseudomonadati</taxon>
        <taxon>Planctomycetota</taxon>
        <taxon>Planctomycetia</taxon>
        <taxon>Pirellulales</taxon>
        <taxon>Pirellulaceae</taxon>
        <taxon>Aporhodopirellula</taxon>
    </lineage>
</organism>
<dbReference type="SUPFAM" id="SSF50800">
    <property type="entry name" value="PK beta-barrel domain-like"/>
    <property type="match status" value="1"/>
</dbReference>
<dbReference type="InterPro" id="IPR011037">
    <property type="entry name" value="Pyrv_Knase-like_insert_dom_sf"/>
</dbReference>
<dbReference type="InterPro" id="IPR052353">
    <property type="entry name" value="Benzoxazolinone_Detox_Enz"/>
</dbReference>
<reference evidence="2 3" key="1">
    <citation type="submission" date="2020-08" db="EMBL/GenBank/DDBJ databases">
        <title>Genomic Encyclopedia of Type Strains, Phase III (KMG-III): the genomes of soil and plant-associated and newly described type strains.</title>
        <authorList>
            <person name="Whitman W."/>
        </authorList>
    </citation>
    <scope>NUCLEOTIDE SEQUENCE [LARGE SCALE GENOMIC DNA]</scope>
    <source>
        <strain evidence="2 3">CECT 8075</strain>
    </source>
</reference>
<dbReference type="InterPro" id="IPR005163">
    <property type="entry name" value="Tri_helical_YiiM-like"/>
</dbReference>
<evidence type="ECO:0000313" key="3">
    <source>
        <dbReference type="Proteomes" id="UP000536179"/>
    </source>
</evidence>
<keyword evidence="3" id="KW-1185">Reference proteome</keyword>
<dbReference type="EMBL" id="JACHXU010000012">
    <property type="protein sequence ID" value="MBB3207827.1"/>
    <property type="molecule type" value="Genomic_DNA"/>
</dbReference>
<dbReference type="Gene3D" id="2.40.33.20">
    <property type="entry name" value="PK beta-barrel domain-like"/>
    <property type="match status" value="1"/>
</dbReference>
<evidence type="ECO:0000313" key="2">
    <source>
        <dbReference type="EMBL" id="MBB3207827.1"/>
    </source>
</evidence>
<dbReference type="PANTHER" id="PTHR30212">
    <property type="entry name" value="PROTEIN YIIM"/>
    <property type="match status" value="1"/>
</dbReference>
<comment type="caution">
    <text evidence="2">The sequence shown here is derived from an EMBL/GenBank/DDBJ whole genome shotgun (WGS) entry which is preliminary data.</text>
</comment>
<dbReference type="AlphaFoldDB" id="A0A7W5E1Z8"/>
<evidence type="ECO:0000259" key="1">
    <source>
        <dbReference type="PROSITE" id="PS51340"/>
    </source>
</evidence>
<dbReference type="PROSITE" id="PS51340">
    <property type="entry name" value="MOSC"/>
    <property type="match status" value="1"/>
</dbReference>
<accession>A0A7W5E1Z8</accession>
<protein>
    <submittedName>
        <fullName evidence="2">MOSC domain-containing protein YiiM</fullName>
    </submittedName>
</protein>
<dbReference type="Proteomes" id="UP000536179">
    <property type="component" value="Unassembled WGS sequence"/>
</dbReference>
<sequence length="214" mass="24280">MVNPIRVTAIQVGQPRDFSDESPDKSWTSAIIKDSVEGPVRVNFTNLDGDRQSDLVHHGGRDKAVLAYPHVHYQYWAAEFPQIEWNGGAFGENLTLANVTGKDVCIGDVFEVGSCVLQISQPRQPCWKLSKRWGIPKLAVRVQQTRMTGWYLRVLQEGEIEAGQTMTLTERLHPEFTVDFANDVMFAKPRRSEDDRHLAACPELSKSWQETLDR</sequence>
<dbReference type="GO" id="GO:0030170">
    <property type="term" value="F:pyridoxal phosphate binding"/>
    <property type="evidence" value="ECO:0007669"/>
    <property type="project" value="InterPro"/>
</dbReference>
<dbReference type="GO" id="GO:0030151">
    <property type="term" value="F:molybdenum ion binding"/>
    <property type="evidence" value="ECO:0007669"/>
    <property type="project" value="InterPro"/>
</dbReference>
<proteinExistence type="predicted"/>
<dbReference type="Pfam" id="PF03473">
    <property type="entry name" value="MOSC"/>
    <property type="match status" value="1"/>
</dbReference>
<feature type="domain" description="MOSC" evidence="1">
    <location>
        <begin position="34"/>
        <end position="169"/>
    </location>
</feature>
<dbReference type="Pfam" id="PF03475">
    <property type="entry name" value="YiiM_3-alpha"/>
    <property type="match status" value="1"/>
</dbReference>
<dbReference type="InterPro" id="IPR005302">
    <property type="entry name" value="MoCF_Sase_C"/>
</dbReference>